<evidence type="ECO:0000256" key="1">
    <source>
        <dbReference type="SAM" id="MobiDB-lite"/>
    </source>
</evidence>
<protein>
    <submittedName>
        <fullName evidence="2">SGNH/GDSL hydrolase family protein</fullName>
    </submittedName>
</protein>
<name>A0AAI9FRL0_STEMA</name>
<dbReference type="InterPro" id="IPR036514">
    <property type="entry name" value="SGNH_hydro_sf"/>
</dbReference>
<dbReference type="CDD" id="cd00229">
    <property type="entry name" value="SGNH_hydrolase"/>
    <property type="match status" value="1"/>
</dbReference>
<dbReference type="Gene3D" id="3.40.50.1110">
    <property type="entry name" value="SGNH hydrolase"/>
    <property type="match status" value="1"/>
</dbReference>
<feature type="region of interest" description="Disordered" evidence="1">
    <location>
        <begin position="1"/>
        <end position="35"/>
    </location>
</feature>
<comment type="caution">
    <text evidence="2">The sequence shown here is derived from an EMBL/GenBank/DDBJ whole genome shotgun (WGS) entry which is preliminary data.</text>
</comment>
<evidence type="ECO:0000313" key="3">
    <source>
        <dbReference type="Proteomes" id="UP001218208"/>
    </source>
</evidence>
<proteinExistence type="predicted"/>
<dbReference type="Proteomes" id="UP001218208">
    <property type="component" value="Unassembled WGS sequence"/>
</dbReference>
<organism evidence="2 3">
    <name type="scientific">Stenotrophomonas maltophilia</name>
    <name type="common">Pseudomonas maltophilia</name>
    <name type="synonym">Xanthomonas maltophilia</name>
    <dbReference type="NCBI Taxonomy" id="40324"/>
    <lineage>
        <taxon>Bacteria</taxon>
        <taxon>Pseudomonadati</taxon>
        <taxon>Pseudomonadota</taxon>
        <taxon>Gammaproteobacteria</taxon>
        <taxon>Lysobacterales</taxon>
        <taxon>Lysobacteraceae</taxon>
        <taxon>Stenotrophomonas</taxon>
        <taxon>Stenotrophomonas maltophilia group</taxon>
    </lineage>
</organism>
<dbReference type="EMBL" id="ABLOJW010000001">
    <property type="protein sequence ID" value="EKT4090803.1"/>
    <property type="molecule type" value="Genomic_DNA"/>
</dbReference>
<dbReference type="AlphaFoldDB" id="A0AAI9FRL0"/>
<dbReference type="SUPFAM" id="SSF52266">
    <property type="entry name" value="SGNH hydrolase"/>
    <property type="match status" value="1"/>
</dbReference>
<evidence type="ECO:0000313" key="2">
    <source>
        <dbReference type="EMBL" id="EKT4090803.1"/>
    </source>
</evidence>
<gene>
    <name evidence="2" type="ORF">QEG23_000273</name>
</gene>
<sequence>MARFSDKPQLQTLTSDVIIPGTSPNGGPALGGGAIPPGNDVRLSVAQLLTLVGDGAGGTPATRVGSLSKWNAAKARGATNPARLAIIGDSNVAGYGSGGGASGLEGAVSTGLARRLLTKKGVRSDCFFGDQNIASTSVSLPVYDPRISLGAGWAPDGTDSQVFGGRHIKGAATPAGRLRFSPSGSVNKFRVWYPTLTGLNQQVGVYIDGSLVDTINQNATASLVSKDYTVASGTHYIEFGATGAGDAFITGVETFDGTATPVALVGGYCGCRVADLAASAQPWNHDPMLQIIKPDFTVVICTINDTTAGTDPGAWYANMEKVVKGAAVTSDGCLCVGFVPSKNAALGGIYSYDSKMLALRSLAADYGWHFFDLRLAVGHSWARQSDRGFAFDSVHPNALGAEAIAEALHTFLAL</sequence>
<accession>A0AAI9FRL0</accession>
<reference evidence="2" key="1">
    <citation type="submission" date="2022-07" db="EMBL/GenBank/DDBJ databases">
        <authorList>
            <consortium name="DAFM: The Division of Animal and Food Microbiology"/>
        </authorList>
    </citation>
    <scope>NUCLEOTIDE SEQUENCE</scope>
    <source>
        <strain evidence="2">19MO01SH01-2</strain>
    </source>
</reference>
<keyword evidence="2" id="KW-0378">Hydrolase</keyword>
<dbReference type="GO" id="GO:0016788">
    <property type="term" value="F:hydrolase activity, acting on ester bonds"/>
    <property type="evidence" value="ECO:0007669"/>
    <property type="project" value="UniProtKB-ARBA"/>
</dbReference>